<accession>D1BZT8</accession>
<evidence type="ECO:0000313" key="2">
    <source>
        <dbReference type="EMBL" id="ACZ32066.1"/>
    </source>
</evidence>
<proteinExistence type="predicted"/>
<dbReference type="STRING" id="446471.Xcel_3064"/>
<evidence type="ECO:0000313" key="3">
    <source>
        <dbReference type="Proteomes" id="UP000002255"/>
    </source>
</evidence>
<gene>
    <name evidence="2" type="ordered locus">Xcel_3064</name>
</gene>
<dbReference type="SUPFAM" id="SSF52266">
    <property type="entry name" value="SGNH hydrolase"/>
    <property type="match status" value="1"/>
</dbReference>
<name>D1BZT8_XYLCX</name>
<evidence type="ECO:0000259" key="1">
    <source>
        <dbReference type="Pfam" id="PF14606"/>
    </source>
</evidence>
<dbReference type="Gene3D" id="3.40.50.1110">
    <property type="entry name" value="SGNH hydrolase"/>
    <property type="match status" value="1"/>
</dbReference>
<organism evidence="2 3">
    <name type="scientific">Xylanimonas cellulosilytica (strain DSM 15894 / JCM 12276 / CECT 5975 / KCTC 9989 / LMG 20990 / NBRC 107835 / XIL07)</name>
    <dbReference type="NCBI Taxonomy" id="446471"/>
    <lineage>
        <taxon>Bacteria</taxon>
        <taxon>Bacillati</taxon>
        <taxon>Actinomycetota</taxon>
        <taxon>Actinomycetes</taxon>
        <taxon>Micrococcales</taxon>
        <taxon>Promicromonosporaceae</taxon>
        <taxon>Xylanimonas</taxon>
    </lineage>
</organism>
<dbReference type="Gene3D" id="2.60.120.260">
    <property type="entry name" value="Galactose-binding domain-like"/>
    <property type="match status" value="1"/>
</dbReference>
<dbReference type="EMBL" id="CP001821">
    <property type="protein sequence ID" value="ACZ32066.1"/>
    <property type="molecule type" value="Genomic_DNA"/>
</dbReference>
<dbReference type="HOGENOM" id="CLU_059193_0_0_11"/>
<dbReference type="eggNOG" id="COG2755">
    <property type="taxonomic scope" value="Bacteria"/>
</dbReference>
<dbReference type="AlphaFoldDB" id="D1BZT8"/>
<dbReference type="Pfam" id="PF14606">
    <property type="entry name" value="Lipase_GDSL_3"/>
    <property type="match status" value="1"/>
</dbReference>
<dbReference type="InterPro" id="IPR036514">
    <property type="entry name" value="SGNH_hydro_sf"/>
</dbReference>
<dbReference type="KEGG" id="xce:Xcel_3064"/>
<reference evidence="2 3" key="2">
    <citation type="journal article" date="2010" name="Stand. Genomic Sci.">
        <title>Complete genome sequence of Xylanimonas cellulosilytica type strain (XIL07).</title>
        <authorList>
            <person name="Foster B."/>
            <person name="Pukall R."/>
            <person name="Abt B."/>
            <person name="Nolan M."/>
            <person name="Glavina Del Rio T."/>
            <person name="Chen F."/>
            <person name="Lucas S."/>
            <person name="Tice H."/>
            <person name="Pitluck S."/>
            <person name="Cheng J.-F."/>
            <person name="Chertkov O."/>
            <person name="Brettin T."/>
            <person name="Han C."/>
            <person name="Detter J.C."/>
            <person name="Bruce D."/>
            <person name="Goodwin L."/>
            <person name="Ivanova N."/>
            <person name="Mavromatis K."/>
            <person name="Pati A."/>
            <person name="Mikhailova N."/>
            <person name="Chen A."/>
            <person name="Palaniappan K."/>
            <person name="Land M."/>
            <person name="Hauser L."/>
            <person name="Chang Y.-J."/>
            <person name="Jeffries C.D."/>
            <person name="Chain P."/>
            <person name="Rohde M."/>
            <person name="Goeker M."/>
            <person name="Bristow J."/>
            <person name="Eisen J.A."/>
            <person name="Markowitz V."/>
            <person name="Hugenholtz P."/>
            <person name="Kyrpides N.C."/>
            <person name="Klenk H.-P."/>
            <person name="Lapidus A."/>
        </authorList>
    </citation>
    <scope>NUCLEOTIDE SEQUENCE [LARGE SCALE GENOMIC DNA]</scope>
    <source>
        <strain evidence="3">DSM 15894 / CECT 5975 / LMG 20990 / XIL07</strain>
    </source>
</reference>
<protein>
    <recommendedName>
        <fullName evidence="1">SGNH hydrolase-type esterase domain-containing protein</fullName>
    </recommendedName>
</protein>
<dbReference type="OrthoDB" id="2060945at2"/>
<sequence>MEFPVSAESIAALVQGAAELEATAVGLRPHRLPTWARARGDAQLKLAESQPAGVRIAFTTTAPRVTLTALATRFGYAGVPPRAPGVFDAVVDGSVVASASLGSAVVVTLDMSTGRTTTTQAEPEALTFDLGPDDGTARRVDLWLPHTESVELVALAADAPLRPAPAAERTWLHHGSSISQGSNAATPTGTWASIAARAAGVDLVNLGFGGSALLDPFVARVMRDTPADLVSVGVGINIVNGDVMRRRAFTPAVHGFLDTIRDGHPDAPLLLVTPILCPIHEETPGPGAFDVAALAEGVTRFRATGDPAEVAAGKLTLQVVRTELARVVRDRRDANLHLVDGLSLYGPADAAEHPLPDALHPDAATHRLIGDRFGAAVFAPGAPFGG</sequence>
<dbReference type="RefSeq" id="WP_012879808.1">
    <property type="nucleotide sequence ID" value="NC_013530.1"/>
</dbReference>
<feature type="domain" description="SGNH hydrolase-type esterase" evidence="1">
    <location>
        <begin position="174"/>
        <end position="273"/>
    </location>
</feature>
<dbReference type="Proteomes" id="UP000002255">
    <property type="component" value="Chromosome"/>
</dbReference>
<reference evidence="3" key="1">
    <citation type="submission" date="2009-11" db="EMBL/GenBank/DDBJ databases">
        <title>The complete chromosome of Xylanimonas cellulosilytica DSM 15894.</title>
        <authorList>
            <consortium name="US DOE Joint Genome Institute (JGI-PGF)"/>
            <person name="Lucas S."/>
            <person name="Copeland A."/>
            <person name="Lapidus A."/>
            <person name="Glavina del Rio T."/>
            <person name="Dalin E."/>
            <person name="Tice H."/>
            <person name="Bruce D."/>
            <person name="Goodwin L."/>
            <person name="Pitluck S."/>
            <person name="Kyrpides N."/>
            <person name="Mavromatis K."/>
            <person name="Ivanova N."/>
            <person name="Mikhailova N."/>
            <person name="Foster B."/>
            <person name="Clum A."/>
            <person name="Brettin T."/>
            <person name="Detter J.C."/>
            <person name="Han C."/>
            <person name="Larimer F."/>
            <person name="Land M."/>
            <person name="Hauser L."/>
            <person name="Markowitz V."/>
            <person name="Cheng J.F."/>
            <person name="Hugenholtz P."/>
            <person name="Woyke T."/>
            <person name="Wu D."/>
            <person name="Gehrich-Schroeter G."/>
            <person name="Schneider S."/>
            <person name="Pukall S.R."/>
            <person name="Klenk H.P."/>
            <person name="Eisen J.A."/>
        </authorList>
    </citation>
    <scope>NUCLEOTIDE SEQUENCE [LARGE SCALE GENOMIC DNA]</scope>
    <source>
        <strain evidence="3">DSM 15894 / CECT 5975 / LMG 20990 / XIL07</strain>
    </source>
</reference>
<keyword evidence="3" id="KW-1185">Reference proteome</keyword>
<dbReference type="InterPro" id="IPR013830">
    <property type="entry name" value="SGNH_hydro"/>
</dbReference>